<organism evidence="1 2">
    <name type="scientific">Qipengyuania algicida</name>
    <dbReference type="NCBI Taxonomy" id="1836209"/>
    <lineage>
        <taxon>Bacteria</taxon>
        <taxon>Pseudomonadati</taxon>
        <taxon>Pseudomonadota</taxon>
        <taxon>Alphaproteobacteria</taxon>
        <taxon>Sphingomonadales</taxon>
        <taxon>Erythrobacteraceae</taxon>
        <taxon>Qipengyuania</taxon>
    </lineage>
</organism>
<keyword evidence="2" id="KW-1185">Reference proteome</keyword>
<dbReference type="Proteomes" id="UP000439780">
    <property type="component" value="Unassembled WGS sequence"/>
</dbReference>
<sequence length="103" mass="11818">MIALIGQAVFRMTKEHQREIQRKLRELQHAERTGQVGRDKRAMLTGHQLDVRLPPISRRSSNSVASPIAVSRSHQRQLFTFWPETGISDADAIADINKSRFLR</sequence>
<reference evidence="1 2" key="1">
    <citation type="submission" date="2019-12" db="EMBL/GenBank/DDBJ databases">
        <title>Genomic-based taxomic classification of the family Erythrobacteraceae.</title>
        <authorList>
            <person name="Xu L."/>
        </authorList>
    </citation>
    <scope>NUCLEOTIDE SEQUENCE [LARGE SCALE GENOMIC DNA]</scope>
    <source>
        <strain evidence="1 2">KEMB 9005-328</strain>
    </source>
</reference>
<name>A0A845AJN7_9SPHN</name>
<comment type="caution">
    <text evidence="1">The sequence shown here is derived from an EMBL/GenBank/DDBJ whole genome shotgun (WGS) entry which is preliminary data.</text>
</comment>
<protein>
    <submittedName>
        <fullName evidence="1">Uncharacterized protein</fullName>
    </submittedName>
</protein>
<dbReference type="RefSeq" id="WP_160753930.1">
    <property type="nucleotide sequence ID" value="NZ_WTYA01000010.1"/>
</dbReference>
<dbReference type="AlphaFoldDB" id="A0A845AJN7"/>
<gene>
    <name evidence="1" type="ORF">GRI58_12450</name>
</gene>
<proteinExistence type="predicted"/>
<evidence type="ECO:0000313" key="1">
    <source>
        <dbReference type="EMBL" id="MXP29627.1"/>
    </source>
</evidence>
<dbReference type="OrthoDB" id="9803878at2"/>
<accession>A0A845AJN7</accession>
<evidence type="ECO:0000313" key="2">
    <source>
        <dbReference type="Proteomes" id="UP000439780"/>
    </source>
</evidence>
<dbReference type="EMBL" id="WTYA01000010">
    <property type="protein sequence ID" value="MXP29627.1"/>
    <property type="molecule type" value="Genomic_DNA"/>
</dbReference>